<dbReference type="InterPro" id="IPR029052">
    <property type="entry name" value="Metallo-depent_PP-like"/>
</dbReference>
<dbReference type="Gene3D" id="3.60.21.10">
    <property type="match status" value="1"/>
</dbReference>
<name>A0A0C9LRU2_9FUNG</name>
<gene>
    <name evidence="3" type="ORF">MAM1_0020d01738</name>
</gene>
<feature type="domain" description="Calcineurin-like phosphoesterase" evidence="2">
    <location>
        <begin position="19"/>
        <end position="198"/>
    </location>
</feature>
<dbReference type="Pfam" id="PF00149">
    <property type="entry name" value="Metallophos"/>
    <property type="match status" value="1"/>
</dbReference>
<keyword evidence="1" id="KW-0812">Transmembrane</keyword>
<reference evidence="3" key="1">
    <citation type="submission" date="2014-09" db="EMBL/GenBank/DDBJ databases">
        <title>Draft genome sequence of an oleaginous Mucoromycotina fungus Mucor ambiguus NBRC6742.</title>
        <authorList>
            <person name="Takeda I."/>
            <person name="Yamane N."/>
            <person name="Morita T."/>
            <person name="Tamano K."/>
            <person name="Machida M."/>
            <person name="Baker S."/>
            <person name="Koike H."/>
        </authorList>
    </citation>
    <scope>NUCLEOTIDE SEQUENCE</scope>
    <source>
        <strain evidence="3">NBRC 6742</strain>
    </source>
</reference>
<feature type="transmembrane region" description="Helical" evidence="1">
    <location>
        <begin position="237"/>
        <end position="258"/>
    </location>
</feature>
<dbReference type="EMBL" id="DF836309">
    <property type="protein sequence ID" value="GAN02295.1"/>
    <property type="molecule type" value="Genomic_DNA"/>
</dbReference>
<dbReference type="GO" id="GO:0016787">
    <property type="term" value="F:hydrolase activity"/>
    <property type="evidence" value="ECO:0007669"/>
    <property type="project" value="InterPro"/>
</dbReference>
<organism evidence="3">
    <name type="scientific">Mucor ambiguus</name>
    <dbReference type="NCBI Taxonomy" id="91626"/>
    <lineage>
        <taxon>Eukaryota</taxon>
        <taxon>Fungi</taxon>
        <taxon>Fungi incertae sedis</taxon>
        <taxon>Mucoromycota</taxon>
        <taxon>Mucoromycotina</taxon>
        <taxon>Mucoromycetes</taxon>
        <taxon>Mucorales</taxon>
        <taxon>Mucorineae</taxon>
        <taxon>Mucoraceae</taxon>
        <taxon>Mucor</taxon>
    </lineage>
</organism>
<evidence type="ECO:0000259" key="2">
    <source>
        <dbReference type="Pfam" id="PF00149"/>
    </source>
</evidence>
<dbReference type="CDD" id="cd07379">
    <property type="entry name" value="MPP_239FB"/>
    <property type="match status" value="1"/>
</dbReference>
<keyword evidence="4" id="KW-1185">Reference proteome</keyword>
<dbReference type="STRING" id="91626.A0A0C9LRU2"/>
<feature type="transmembrane region" description="Helical" evidence="1">
    <location>
        <begin position="270"/>
        <end position="287"/>
    </location>
</feature>
<keyword evidence="1" id="KW-1133">Transmembrane helix</keyword>
<protein>
    <submittedName>
        <fullName evidence="3">Metallophosphoesterase domain-containing protein</fullName>
    </submittedName>
</protein>
<evidence type="ECO:0000256" key="1">
    <source>
        <dbReference type="SAM" id="Phobius"/>
    </source>
</evidence>
<sequence>MSTKIPVNCTGKCHRPKSRFVCISDTHAKTDFDIPDGDVLIHAGDITRKSTFQEFVETIQWLSTLPHKIKIITGGNHDHFLDDRFGFVERKQDILALMEKHKLTYLEHERFQLPASMGSLMLFVSPYAPIHLGGAFMLDDMSTVWDDIPPVDILVTHTPPYGYGDKIVRGRHVGCQYLRDRIDQVIQPKVSVCGHIHEAHGYTFNQDGRLFINASLCDHRYRGNQLPITFDLHPSDIFSFFFLSLFIIVYTYQMLDHLKPQHKKRKQQNWLRFIIYFVVVFVLYQFSKAIYHAAFPTTQNTPAHDHDLIYRSHSYKNKNTKQQTILTFEHDNHTYFDFPWYQKQHTRPQYKPNSTLTTLHMSIKEREIYQQKAILQAKKLAFRRFAPEDYAGIRGSSLLTAEETSEFRRKVECWTRGKWVKEDDAYSLKHIQDPLYSSCDRQFYKTHDASEKREAAKYRWVPESDSCPLSTKVESKKWCRSLKGRNMLLVGDLVHYQYHELLLDAFRDDPTVCFGELNCKDHTICKAPKDTRLRYVRNDILSTIRKFQNRDGGHPLANVVEWPFVTSNILSSYPILLLSRSAVLGDDDILFTRRLIHTLKVVRETSPDALVIYKSSFVGHPFCDDAKAPLDKALSDPELRKLPYGWSESKRRNAIAKAVVEAAGGLYVDLAAMVDLRPDGHVGGQDCSRYCIPGPLDATVQVLYNVFLSLLA</sequence>
<proteinExistence type="predicted"/>
<keyword evidence="1" id="KW-0472">Membrane</keyword>
<dbReference type="SUPFAM" id="SSF56300">
    <property type="entry name" value="Metallo-dependent phosphatases"/>
    <property type="match status" value="1"/>
</dbReference>
<dbReference type="InterPro" id="IPR004843">
    <property type="entry name" value="Calcineurin-like_PHP"/>
</dbReference>
<accession>A0A0C9LRU2</accession>
<evidence type="ECO:0000313" key="3">
    <source>
        <dbReference type="EMBL" id="GAN02295.1"/>
    </source>
</evidence>
<dbReference type="AlphaFoldDB" id="A0A0C9LRU2"/>
<dbReference type="OrthoDB" id="630188at2759"/>
<dbReference type="PANTHER" id="PTHR12905">
    <property type="entry name" value="METALLOPHOSPHOESTERASE"/>
    <property type="match status" value="1"/>
</dbReference>
<dbReference type="InterPro" id="IPR051693">
    <property type="entry name" value="UPF0046_metallophosphoest"/>
</dbReference>
<evidence type="ECO:0000313" key="4">
    <source>
        <dbReference type="Proteomes" id="UP000053815"/>
    </source>
</evidence>
<dbReference type="Proteomes" id="UP000053815">
    <property type="component" value="Unassembled WGS sequence"/>
</dbReference>
<dbReference type="PANTHER" id="PTHR12905:SF0">
    <property type="entry name" value="CALCINEURIN-LIKE PHOSPHOESTERASE DOMAIN-CONTAINING PROTEIN"/>
    <property type="match status" value="1"/>
</dbReference>